<evidence type="ECO:0000259" key="5">
    <source>
        <dbReference type="PROSITE" id="PS50850"/>
    </source>
</evidence>
<dbReference type="Gene3D" id="1.20.1250.20">
    <property type="entry name" value="MFS general substrate transporter like domains"/>
    <property type="match status" value="2"/>
</dbReference>
<dbReference type="Pfam" id="PF07690">
    <property type="entry name" value="MFS_1"/>
    <property type="match status" value="1"/>
</dbReference>
<dbReference type="InterPro" id="IPR050327">
    <property type="entry name" value="Proton-linked_MCT"/>
</dbReference>
<evidence type="ECO:0000313" key="7">
    <source>
        <dbReference type="Proteomes" id="UP000094626"/>
    </source>
</evidence>
<feature type="transmembrane region" description="Helical" evidence="4">
    <location>
        <begin position="164"/>
        <end position="183"/>
    </location>
</feature>
<dbReference type="InterPro" id="IPR020846">
    <property type="entry name" value="MFS_dom"/>
</dbReference>
<dbReference type="CDD" id="cd17355">
    <property type="entry name" value="MFS_YcxA_like"/>
    <property type="match status" value="1"/>
</dbReference>
<feature type="transmembrane region" description="Helical" evidence="4">
    <location>
        <begin position="257"/>
        <end position="276"/>
    </location>
</feature>
<dbReference type="InterPro" id="IPR036259">
    <property type="entry name" value="MFS_trans_sf"/>
</dbReference>
<accession>A0A1D8AEM2</accession>
<keyword evidence="2 4" id="KW-1133">Transmembrane helix</keyword>
<feature type="transmembrane region" description="Helical" evidence="4">
    <location>
        <begin position="283"/>
        <end position="302"/>
    </location>
</feature>
<dbReference type="PANTHER" id="PTHR11360">
    <property type="entry name" value="MONOCARBOXYLATE TRANSPORTER"/>
    <property type="match status" value="1"/>
</dbReference>
<feature type="transmembrane region" description="Helical" evidence="4">
    <location>
        <begin position="45"/>
        <end position="67"/>
    </location>
</feature>
<feature type="transmembrane region" description="Helical" evidence="4">
    <location>
        <begin position="98"/>
        <end position="120"/>
    </location>
</feature>
<protein>
    <recommendedName>
        <fullName evidence="5">Major facilitator superfamily (MFS) profile domain-containing protein</fullName>
    </recommendedName>
</protein>
<feature type="domain" description="Major facilitator superfamily (MFS) profile" evidence="5">
    <location>
        <begin position="7"/>
        <end position="397"/>
    </location>
</feature>
<name>A0A1D8AEM2_9SPHN</name>
<keyword evidence="3 4" id="KW-0472">Membrane</keyword>
<dbReference type="SUPFAM" id="SSF103473">
    <property type="entry name" value="MFS general substrate transporter"/>
    <property type="match status" value="1"/>
</dbReference>
<sequence length="414" mass="43256">MGRDWKLVLTCTSGVALGAMSIPIYTIGAFVRPLQEAFGWSRPAIQASILVSQLCVGIGAIACGWLLRRYSMRAMAATGLSAIAIGFLLAALSGGSLAWFYFAYGFAALVGCGSGPVVWCRAITLRFEKQRGIALAIALIGTGLAGLILPPLTVAVVDGAGWRTAYVMLALLPLCIAVPAALVHLRGFPRDRSADPEAPATATSEWGVTPRDAVRSYRFWLILLSVIVLYLSLAGFVPNLIPALEDKGLTPSEAAMAQSSFAAALIVGRLGLGYFLDRYWAPFVAQFTLLPAAAGCLLLSGTPAPMTAAAAAAMVGLASGAELDLLAYLTARYFGRLHFARIYGLLYFGVAAAAGSGPVLFAWVYGLPGGGRTAFLIAMVFFVAGALALPMLGRYPGTAAEDSEPSLPKGAIPR</sequence>
<keyword evidence="1 4" id="KW-0812">Transmembrane</keyword>
<feature type="transmembrane region" description="Helical" evidence="4">
    <location>
        <begin position="219"/>
        <end position="237"/>
    </location>
</feature>
<evidence type="ECO:0000256" key="4">
    <source>
        <dbReference type="SAM" id="Phobius"/>
    </source>
</evidence>
<gene>
    <name evidence="6" type="ORF">BES08_27295</name>
</gene>
<dbReference type="EMBL" id="CP017077">
    <property type="protein sequence ID" value="AOR80553.1"/>
    <property type="molecule type" value="Genomic_DNA"/>
</dbReference>
<feature type="transmembrane region" description="Helical" evidence="4">
    <location>
        <begin position="342"/>
        <end position="367"/>
    </location>
</feature>
<evidence type="ECO:0000256" key="2">
    <source>
        <dbReference type="ARBA" id="ARBA00022989"/>
    </source>
</evidence>
<dbReference type="KEGG" id="nre:BES08_27295"/>
<feature type="transmembrane region" description="Helical" evidence="4">
    <location>
        <begin position="308"/>
        <end position="330"/>
    </location>
</feature>
<keyword evidence="6" id="KW-0614">Plasmid</keyword>
<dbReference type="PROSITE" id="PS50850">
    <property type="entry name" value="MFS"/>
    <property type="match status" value="1"/>
</dbReference>
<dbReference type="Proteomes" id="UP000094626">
    <property type="component" value="Plasmid pSA2"/>
</dbReference>
<feature type="transmembrane region" description="Helical" evidence="4">
    <location>
        <begin position="74"/>
        <end position="92"/>
    </location>
</feature>
<organism evidence="6 7">
    <name type="scientific">Novosphingobium resinovorum</name>
    <dbReference type="NCBI Taxonomy" id="158500"/>
    <lineage>
        <taxon>Bacteria</taxon>
        <taxon>Pseudomonadati</taxon>
        <taxon>Pseudomonadota</taxon>
        <taxon>Alphaproteobacteria</taxon>
        <taxon>Sphingomonadales</taxon>
        <taxon>Sphingomonadaceae</taxon>
        <taxon>Novosphingobium</taxon>
    </lineage>
</organism>
<reference evidence="7" key="1">
    <citation type="journal article" date="2017" name="J. Biotechnol.">
        <title>Complete genome sequence of Novosphingobium resinovorum SA1, a versatile xenobiotic-degrading bacterium capable of utilizing sulfanilic acid.</title>
        <authorList>
            <person name="Hegedus B."/>
            <person name="Kos P.B."/>
            <person name="Balint B."/>
            <person name="Maroti G."/>
            <person name="Gan H.M."/>
            <person name="Perei K."/>
            <person name="Rakhely G."/>
        </authorList>
    </citation>
    <scope>NUCLEOTIDE SEQUENCE [LARGE SCALE GENOMIC DNA]</scope>
    <source>
        <strain evidence="7">SA1</strain>
    </source>
</reference>
<proteinExistence type="predicted"/>
<dbReference type="AlphaFoldDB" id="A0A1D8AEM2"/>
<feature type="transmembrane region" description="Helical" evidence="4">
    <location>
        <begin position="132"/>
        <end position="152"/>
    </location>
</feature>
<feature type="transmembrane region" description="Helical" evidence="4">
    <location>
        <begin position="373"/>
        <end position="392"/>
    </location>
</feature>
<dbReference type="InterPro" id="IPR011701">
    <property type="entry name" value="MFS"/>
</dbReference>
<dbReference type="PANTHER" id="PTHR11360:SF290">
    <property type="entry name" value="MONOCARBOXYLATE MFS PERMEASE"/>
    <property type="match status" value="1"/>
</dbReference>
<evidence type="ECO:0000313" key="6">
    <source>
        <dbReference type="EMBL" id="AOR80553.1"/>
    </source>
</evidence>
<keyword evidence="7" id="KW-1185">Reference proteome</keyword>
<dbReference type="GO" id="GO:0022857">
    <property type="term" value="F:transmembrane transporter activity"/>
    <property type="evidence" value="ECO:0007669"/>
    <property type="project" value="InterPro"/>
</dbReference>
<geneLocation type="plasmid" evidence="6 7">
    <name>pSA2</name>
</geneLocation>
<evidence type="ECO:0000256" key="3">
    <source>
        <dbReference type="ARBA" id="ARBA00023136"/>
    </source>
</evidence>
<evidence type="ECO:0000256" key="1">
    <source>
        <dbReference type="ARBA" id="ARBA00022692"/>
    </source>
</evidence>